<evidence type="ECO:0000259" key="4">
    <source>
        <dbReference type="Pfam" id="PF25989"/>
    </source>
</evidence>
<comment type="caution">
    <text evidence="5">The sequence shown here is derived from an EMBL/GenBank/DDBJ whole genome shotgun (WGS) entry which is preliminary data.</text>
</comment>
<comment type="similarity">
    <text evidence="1">Belongs to the membrane fusion protein (MFP) (TC 8.A.1) family.</text>
</comment>
<keyword evidence="2" id="KW-1133">Transmembrane helix</keyword>
<organism evidence="5 6">
    <name type="scientific">Clostridium frigoris</name>
    <dbReference type="NCBI Taxonomy" id="205327"/>
    <lineage>
        <taxon>Bacteria</taxon>
        <taxon>Bacillati</taxon>
        <taxon>Bacillota</taxon>
        <taxon>Clostridia</taxon>
        <taxon>Eubacteriales</taxon>
        <taxon>Clostridiaceae</taxon>
        <taxon>Clostridium</taxon>
    </lineage>
</organism>
<dbReference type="InterPro" id="IPR006143">
    <property type="entry name" value="RND_pump_MFP"/>
</dbReference>
<name>A0ABS6BYQ5_9CLOT</name>
<evidence type="ECO:0000256" key="2">
    <source>
        <dbReference type="SAM" id="Phobius"/>
    </source>
</evidence>
<dbReference type="Pfam" id="PF25984">
    <property type="entry name" value="BSH_YknX"/>
    <property type="match status" value="1"/>
</dbReference>
<evidence type="ECO:0000259" key="3">
    <source>
        <dbReference type="Pfam" id="PF25984"/>
    </source>
</evidence>
<dbReference type="EMBL" id="JAHLDV010000095">
    <property type="protein sequence ID" value="MBU3161738.1"/>
    <property type="molecule type" value="Genomic_DNA"/>
</dbReference>
<feature type="domain" description="YknX-like barrel-sandwich hybrid" evidence="3">
    <location>
        <begin position="69"/>
        <end position="201"/>
    </location>
</feature>
<dbReference type="InterPro" id="IPR058639">
    <property type="entry name" value="BSH_YknX-like"/>
</dbReference>
<evidence type="ECO:0000313" key="6">
    <source>
        <dbReference type="Proteomes" id="UP000776252"/>
    </source>
</evidence>
<dbReference type="RefSeq" id="WP_216151603.1">
    <property type="nucleotide sequence ID" value="NZ_JAHLDV010000095.1"/>
</dbReference>
<accession>A0ABS6BYQ5</accession>
<dbReference type="PANTHER" id="PTHR30469:SF33">
    <property type="entry name" value="SLR1207 PROTEIN"/>
    <property type="match status" value="1"/>
</dbReference>
<gene>
    <name evidence="5" type="ORF">KPL37_18805</name>
</gene>
<dbReference type="NCBIfam" id="TIGR01730">
    <property type="entry name" value="RND_mfp"/>
    <property type="match status" value="1"/>
</dbReference>
<dbReference type="Pfam" id="PF25989">
    <property type="entry name" value="YknX_C"/>
    <property type="match status" value="1"/>
</dbReference>
<feature type="domain" description="YknX-like C-terminal permuted SH3-like" evidence="4">
    <location>
        <begin position="297"/>
        <end position="365"/>
    </location>
</feature>
<keyword evidence="6" id="KW-1185">Reference proteome</keyword>
<evidence type="ECO:0000313" key="5">
    <source>
        <dbReference type="EMBL" id="MBU3161738.1"/>
    </source>
</evidence>
<protein>
    <submittedName>
        <fullName evidence="5">Efflux RND transporter periplasmic adaptor subunit</fullName>
    </submittedName>
</protein>
<dbReference type="Proteomes" id="UP000776252">
    <property type="component" value="Unassembled WGS sequence"/>
</dbReference>
<proteinExistence type="inferred from homology"/>
<dbReference type="PANTHER" id="PTHR30469">
    <property type="entry name" value="MULTIDRUG RESISTANCE PROTEIN MDTA"/>
    <property type="match status" value="1"/>
</dbReference>
<reference evidence="5 6" key="1">
    <citation type="submission" date="2021-06" db="EMBL/GenBank/DDBJ databases">
        <title>Clostridia strains as spoilage organisms.</title>
        <authorList>
            <person name="Wambui J."/>
            <person name="Stephan R."/>
            <person name="Stevens M.J.A."/>
        </authorList>
    </citation>
    <scope>NUCLEOTIDE SEQUENCE [LARGE SCALE GENOMIC DNA]</scope>
    <source>
        <strain evidence="5 6">DSM 14204</strain>
    </source>
</reference>
<feature type="transmembrane region" description="Helical" evidence="2">
    <location>
        <begin position="5"/>
        <end position="24"/>
    </location>
</feature>
<dbReference type="InterPro" id="IPR058637">
    <property type="entry name" value="YknX-like_C"/>
</dbReference>
<keyword evidence="2" id="KW-0472">Membrane</keyword>
<sequence>MKKKIIISVVIVAIIGIIGGIQIASRNKKQVTTVKTSKVAIGDVKMYLSTTATIKSKNEKNYSVSGATKISNVKVSVGDKVKKGDTLLTYDIADLNNQVQSAQINYDNAISQKKDAVDSNDDAKDTIANTADTPANTAIISTAKASVLSDEKVKQLNNAVKSAEATLDSAKIKLSQNSDITSDIGGVVTEVNVISGQTGAQGTAIAVQDISSLKGVVKVGKYDAAKVALGQTSTILSNGKSYKAKVSKIYPTATVNTTATGGDTTLTVELDVLEAAPQLKVNFDSDVDILLKQVLAVVKVPAEAILTNKDGSTYLFVVSDGKAVQKIVKLGVQSDTDMEILSGIKVGESVILNPGSAITNGVLVKDAKNVGGK</sequence>
<evidence type="ECO:0000256" key="1">
    <source>
        <dbReference type="ARBA" id="ARBA00009477"/>
    </source>
</evidence>
<keyword evidence="2" id="KW-0812">Transmembrane</keyword>